<feature type="transmembrane region" description="Helical" evidence="1">
    <location>
        <begin position="219"/>
        <end position="239"/>
    </location>
</feature>
<dbReference type="eggNOG" id="ENOG502R6XI">
    <property type="taxonomic scope" value="Eukaryota"/>
</dbReference>
<feature type="transmembrane region" description="Helical" evidence="1">
    <location>
        <begin position="93"/>
        <end position="113"/>
    </location>
</feature>
<dbReference type="EMBL" id="DS268420">
    <property type="protein sequence ID" value="EFO87740.1"/>
    <property type="molecule type" value="Genomic_DNA"/>
</dbReference>
<dbReference type="PANTHER" id="PTHR22718">
    <property type="entry name" value="SERPENTINE RECEPTOR, CLASS X"/>
    <property type="match status" value="1"/>
</dbReference>
<protein>
    <submittedName>
        <fullName evidence="2">CRE-SRX-10 protein</fullName>
    </submittedName>
</protein>
<feature type="transmembrane region" description="Helical" evidence="1">
    <location>
        <begin position="259"/>
        <end position="278"/>
    </location>
</feature>
<dbReference type="SUPFAM" id="SSF81321">
    <property type="entry name" value="Family A G protein-coupled receptor-like"/>
    <property type="match status" value="1"/>
</dbReference>
<dbReference type="RefSeq" id="XP_003110447.1">
    <property type="nucleotide sequence ID" value="XM_003110399.1"/>
</dbReference>
<dbReference type="KEGG" id="crq:GCK72_018699"/>
<evidence type="ECO:0000256" key="1">
    <source>
        <dbReference type="SAM" id="Phobius"/>
    </source>
</evidence>
<dbReference type="OMA" id="CCANGCI"/>
<keyword evidence="1" id="KW-1133">Transmembrane helix</keyword>
<feature type="transmembrane region" description="Helical" evidence="1">
    <location>
        <begin position="125"/>
        <end position="153"/>
    </location>
</feature>
<dbReference type="Proteomes" id="UP000008281">
    <property type="component" value="Unassembled WGS sequence"/>
</dbReference>
<proteinExistence type="predicted"/>
<organism evidence="4">
    <name type="scientific">Caenorhabditis remanei</name>
    <name type="common">Caenorhabditis vulgaris</name>
    <dbReference type="NCBI Taxonomy" id="31234"/>
    <lineage>
        <taxon>Eukaryota</taxon>
        <taxon>Metazoa</taxon>
        <taxon>Ecdysozoa</taxon>
        <taxon>Nematoda</taxon>
        <taxon>Chromadorea</taxon>
        <taxon>Rhabditida</taxon>
        <taxon>Rhabditina</taxon>
        <taxon>Rhabditomorpha</taxon>
        <taxon>Rhabditoidea</taxon>
        <taxon>Rhabditidae</taxon>
        <taxon>Peloderinae</taxon>
        <taxon>Caenorhabditis</taxon>
    </lineage>
</organism>
<dbReference type="AlphaFoldDB" id="E3M0K3"/>
<feature type="transmembrane region" description="Helical" evidence="1">
    <location>
        <begin position="6"/>
        <end position="28"/>
    </location>
</feature>
<keyword evidence="1" id="KW-0812">Transmembrane</keyword>
<evidence type="ECO:0000313" key="5">
    <source>
        <dbReference type="Proteomes" id="UP000483820"/>
    </source>
</evidence>
<evidence type="ECO:0000313" key="2">
    <source>
        <dbReference type="EMBL" id="EFO87740.1"/>
    </source>
</evidence>
<dbReference type="OrthoDB" id="5806333at2759"/>
<feature type="transmembrane region" description="Helical" evidence="1">
    <location>
        <begin position="40"/>
        <end position="73"/>
    </location>
</feature>
<dbReference type="Proteomes" id="UP000483820">
    <property type="component" value="Chromosome V"/>
</dbReference>
<reference evidence="2" key="1">
    <citation type="submission" date="2007-07" db="EMBL/GenBank/DDBJ databases">
        <title>PCAP assembly of the Caenorhabditis remanei genome.</title>
        <authorList>
            <consortium name="The Caenorhabditis remanei Sequencing Consortium"/>
            <person name="Wilson R.K."/>
        </authorList>
    </citation>
    <scope>NUCLEOTIDE SEQUENCE [LARGE SCALE GENOMIC DNA]</scope>
    <source>
        <strain evidence="2">PB4641</strain>
    </source>
</reference>
<sequence length="316" mass="35625">MFKTAVGYFFLQLSIIGLVVNFCVLIPLTRVMKKGDKNCVYLIAIITILNDTINSLVNCLYFAPTIISSSYILADSPSSPGPLLMSSIARFSWYNGIFVMILMVINRLNFFVFNKTNMFTRQRVIIFFIISSLLSFSKVVIDIFVTPCCLVLMDHEKFGFTVLNPKNETDWTDMVDSPIEITVFSVSAISYIVVFVKIRTEAGNVEQSMDSKEQKKIRAQERSVAVQFAFISVFLMLSYASLKLTPIIFGDSHIEANMISPVCFALNCCANGCIFMFMNEEVKEDLLKKIFKNNTVHSEGGGHANGVRFEQPELMI</sequence>
<dbReference type="PANTHER" id="PTHR22718:SF9">
    <property type="entry name" value="7TM GPCR SERPENTINE RECEPTOR CLASS X (SRX) DOMAIN-CONTAINING PROTEIN"/>
    <property type="match status" value="1"/>
</dbReference>
<dbReference type="FunCoup" id="E3M0K3">
    <property type="interactions" value="8"/>
</dbReference>
<evidence type="ECO:0000313" key="3">
    <source>
        <dbReference type="EMBL" id="KAF1752145.1"/>
    </source>
</evidence>
<keyword evidence="4" id="KW-1185">Reference proteome</keyword>
<accession>E3M0K3</accession>
<dbReference type="HOGENOM" id="CLU_059457_0_0_1"/>
<reference evidence="3 5" key="2">
    <citation type="submission" date="2019-12" db="EMBL/GenBank/DDBJ databases">
        <title>Chromosome-level assembly of the Caenorhabditis remanei genome.</title>
        <authorList>
            <person name="Teterina A.A."/>
            <person name="Willis J.H."/>
            <person name="Phillips P.C."/>
        </authorList>
    </citation>
    <scope>NUCLEOTIDE SEQUENCE [LARGE SCALE GENOMIC DNA]</scope>
    <source>
        <strain evidence="3 5">PX506</strain>
        <tissue evidence="3">Whole organism</tissue>
    </source>
</reference>
<dbReference type="GeneID" id="9824180"/>
<dbReference type="Gene3D" id="1.20.1070.10">
    <property type="entry name" value="Rhodopsin 7-helix transmembrane proteins"/>
    <property type="match status" value="1"/>
</dbReference>
<feature type="transmembrane region" description="Helical" evidence="1">
    <location>
        <begin position="181"/>
        <end position="198"/>
    </location>
</feature>
<gene>
    <name evidence="2" type="primary">Cre-srx-10</name>
    <name evidence="2" type="ORF">CRE_05653</name>
    <name evidence="3" type="ORF">GCK72_018699</name>
</gene>
<dbReference type="EMBL" id="WUAV01000005">
    <property type="protein sequence ID" value="KAF1752145.1"/>
    <property type="molecule type" value="Genomic_DNA"/>
</dbReference>
<dbReference type="STRING" id="31234.E3M0K3"/>
<name>E3M0K3_CAERE</name>
<dbReference type="CTD" id="9824180"/>
<keyword evidence="1" id="KW-0472">Membrane</keyword>
<evidence type="ECO:0000313" key="4">
    <source>
        <dbReference type="Proteomes" id="UP000008281"/>
    </source>
</evidence>